<dbReference type="GO" id="GO:0030170">
    <property type="term" value="F:pyridoxal phosphate binding"/>
    <property type="evidence" value="ECO:0007669"/>
    <property type="project" value="UniProtKB-UniRule"/>
</dbReference>
<dbReference type="KEGG" id="sgbi:P3F81_00785"/>
<feature type="binding site" evidence="11">
    <location>
        <position position="153"/>
    </location>
    <ligand>
        <name>pyridoxal 5'-phosphate</name>
        <dbReference type="ChEBI" id="CHEBI:597326"/>
    </ligand>
</feature>
<comment type="pathway">
    <text evidence="2 11">Amino-acid biosynthesis; L-serine biosynthesis; L-serine from 3-phospho-D-glycerate: step 2/3.</text>
</comment>
<dbReference type="FunFam" id="3.90.1150.10:FF:000006">
    <property type="entry name" value="Phosphoserine aminotransferase"/>
    <property type="match status" value="1"/>
</dbReference>
<organism evidence="13 14">
    <name type="scientific">Selenobaculum gibii</name>
    <dbReference type="NCBI Taxonomy" id="3054208"/>
    <lineage>
        <taxon>Bacteria</taxon>
        <taxon>Bacillati</taxon>
        <taxon>Bacillota</taxon>
        <taxon>Negativicutes</taxon>
        <taxon>Selenomonadales</taxon>
        <taxon>Selenomonadaceae</taxon>
        <taxon>Selenobaculum</taxon>
    </lineage>
</organism>
<dbReference type="InterPro" id="IPR022278">
    <property type="entry name" value="Pser_aminoTfrase"/>
</dbReference>
<gene>
    <name evidence="11 13" type="primary">serC</name>
    <name evidence="13" type="ORF">P3F81_00785</name>
</gene>
<comment type="catalytic activity">
    <reaction evidence="9 11">
        <text>4-(phosphooxy)-L-threonine + 2-oxoglutarate = (R)-3-hydroxy-2-oxo-4-phosphooxybutanoate + L-glutamate</text>
        <dbReference type="Rhea" id="RHEA:16573"/>
        <dbReference type="ChEBI" id="CHEBI:16810"/>
        <dbReference type="ChEBI" id="CHEBI:29985"/>
        <dbReference type="ChEBI" id="CHEBI:58452"/>
        <dbReference type="ChEBI" id="CHEBI:58538"/>
        <dbReference type="EC" id="2.6.1.52"/>
    </reaction>
</comment>
<feature type="modified residue" description="N6-(pyridoxal phosphate)lysine" evidence="11">
    <location>
        <position position="197"/>
    </location>
</feature>
<keyword evidence="4 11" id="KW-0032">Aminotransferase</keyword>
<dbReference type="GO" id="GO:0004648">
    <property type="term" value="F:O-phospho-L-serine:2-oxoglutarate aminotransferase activity"/>
    <property type="evidence" value="ECO:0007669"/>
    <property type="project" value="UniProtKB-UniRule"/>
</dbReference>
<evidence type="ECO:0000256" key="2">
    <source>
        <dbReference type="ARBA" id="ARBA00005099"/>
    </source>
</evidence>
<dbReference type="EC" id="2.6.1.52" evidence="11"/>
<accession>A0A9Y2ESG7</accession>
<evidence type="ECO:0000256" key="8">
    <source>
        <dbReference type="ARBA" id="ARBA00023299"/>
    </source>
</evidence>
<keyword evidence="6 11" id="KW-0808">Transferase</keyword>
<feature type="binding site" evidence="11">
    <location>
        <begin position="77"/>
        <end position="78"/>
    </location>
    <ligand>
        <name>pyridoxal 5'-phosphate</name>
        <dbReference type="ChEBI" id="CHEBI:597326"/>
    </ligand>
</feature>
<feature type="binding site" evidence="11">
    <location>
        <position position="103"/>
    </location>
    <ligand>
        <name>pyridoxal 5'-phosphate</name>
        <dbReference type="ChEBI" id="CHEBI:597326"/>
    </ligand>
</feature>
<feature type="binding site" evidence="11">
    <location>
        <position position="43"/>
    </location>
    <ligand>
        <name>L-glutamate</name>
        <dbReference type="ChEBI" id="CHEBI:29985"/>
    </ligand>
</feature>
<dbReference type="PANTHER" id="PTHR43247:SF1">
    <property type="entry name" value="PHOSPHOSERINE AMINOTRANSFERASE"/>
    <property type="match status" value="1"/>
</dbReference>
<evidence type="ECO:0000313" key="13">
    <source>
        <dbReference type="EMBL" id="WIW70893.1"/>
    </source>
</evidence>
<comment type="cofactor">
    <cofactor evidence="11">
        <name>pyridoxal 5'-phosphate</name>
        <dbReference type="ChEBI" id="CHEBI:597326"/>
    </cofactor>
    <text evidence="11">Binds 1 pyridoxal phosphate per subunit.</text>
</comment>
<feature type="binding site" evidence="11">
    <location>
        <position position="196"/>
    </location>
    <ligand>
        <name>pyridoxal 5'-phosphate</name>
        <dbReference type="ChEBI" id="CHEBI:597326"/>
    </ligand>
</feature>
<proteinExistence type="inferred from homology"/>
<dbReference type="GO" id="GO:0006564">
    <property type="term" value="P:L-serine biosynthetic process"/>
    <property type="evidence" value="ECO:0007669"/>
    <property type="project" value="UniProtKB-UniRule"/>
</dbReference>
<evidence type="ECO:0000256" key="10">
    <source>
        <dbReference type="ARBA" id="ARBA00049007"/>
    </source>
</evidence>
<keyword evidence="7 11" id="KW-0663">Pyridoxal phosphate</keyword>
<dbReference type="SUPFAM" id="SSF53383">
    <property type="entry name" value="PLP-dependent transferases"/>
    <property type="match status" value="1"/>
</dbReference>
<dbReference type="CDD" id="cd00611">
    <property type="entry name" value="PSAT_like"/>
    <property type="match status" value="1"/>
</dbReference>
<keyword evidence="8 11" id="KW-0718">Serine biosynthesis</keyword>
<dbReference type="NCBIfam" id="NF003764">
    <property type="entry name" value="PRK05355.1"/>
    <property type="match status" value="1"/>
</dbReference>
<evidence type="ECO:0000256" key="3">
    <source>
        <dbReference type="ARBA" id="ARBA00006904"/>
    </source>
</evidence>
<feature type="binding site" evidence="11">
    <location>
        <position position="173"/>
    </location>
    <ligand>
        <name>pyridoxal 5'-phosphate</name>
        <dbReference type="ChEBI" id="CHEBI:597326"/>
    </ligand>
</feature>
<feature type="domain" description="Aminotransferase class V" evidence="12">
    <location>
        <begin position="5"/>
        <end position="350"/>
    </location>
</feature>
<evidence type="ECO:0000256" key="1">
    <source>
        <dbReference type="ARBA" id="ARBA00003483"/>
    </source>
</evidence>
<dbReference type="Gene3D" id="3.40.640.10">
    <property type="entry name" value="Type I PLP-dependent aspartate aminotransferase-like (Major domain)"/>
    <property type="match status" value="1"/>
</dbReference>
<keyword evidence="5 11" id="KW-0028">Amino-acid biosynthesis</keyword>
<dbReference type="HAMAP" id="MF_00160">
    <property type="entry name" value="SerC_aminotrans_5"/>
    <property type="match status" value="1"/>
</dbReference>
<keyword evidence="11" id="KW-0963">Cytoplasm</keyword>
<dbReference type="RefSeq" id="WP_147667278.1">
    <property type="nucleotide sequence ID" value="NZ_CP120678.1"/>
</dbReference>
<dbReference type="NCBIfam" id="TIGR01364">
    <property type="entry name" value="serC_1"/>
    <property type="match status" value="1"/>
</dbReference>
<comment type="caution">
    <text evidence="11">Lacks conserved residue(s) required for the propagation of feature annotation.</text>
</comment>
<sequence>MNNRIFNFNAGPAVLPLEVLQEAQAELLNFQNTGMSIMEISHRSKPYEAVHNQAIADIKELMKLGDDYEVLFIQGGASMQFDMIPMNFLTAGKIGNYVVSGSFAKKALKEGKLFGATHIAASSEESNFTYIPKQEDIKLSDNAAYLHICYNNTIFGTEWKYVPETNGVPLIADMSSDMLSRPVDFSKFSMIYAGAQKNLGPSGVCLVVIRKSMIENLPENIAAMLRYDTYAKNNSLYNTPPAFGIYMLGKVVRWIKNNGGLEVMAKRNAEKAAIIYDAIDNSNGFYRGHAQKESRSFMNATFRLPTEELEKQFITEATEKGLGGLKGHRSVGGLRASIYNAMPKAGCQALADFMVEFQRKNS</sequence>
<dbReference type="InterPro" id="IPR015422">
    <property type="entry name" value="PyrdxlP-dep_Trfase_small"/>
</dbReference>
<evidence type="ECO:0000256" key="4">
    <source>
        <dbReference type="ARBA" id="ARBA00022576"/>
    </source>
</evidence>
<dbReference type="PANTHER" id="PTHR43247">
    <property type="entry name" value="PHOSPHOSERINE AMINOTRANSFERASE"/>
    <property type="match status" value="1"/>
</dbReference>
<keyword evidence="14" id="KW-1185">Reference proteome</keyword>
<dbReference type="EMBL" id="CP120678">
    <property type="protein sequence ID" value="WIW70893.1"/>
    <property type="molecule type" value="Genomic_DNA"/>
</dbReference>
<evidence type="ECO:0000256" key="9">
    <source>
        <dbReference type="ARBA" id="ARBA00047630"/>
    </source>
</evidence>
<dbReference type="InterPro" id="IPR000192">
    <property type="entry name" value="Aminotrans_V_dom"/>
</dbReference>
<dbReference type="GO" id="GO:0005737">
    <property type="term" value="C:cytoplasm"/>
    <property type="evidence" value="ECO:0007669"/>
    <property type="project" value="UniProtKB-SubCell"/>
</dbReference>
<dbReference type="Gene3D" id="3.90.1150.10">
    <property type="entry name" value="Aspartate Aminotransferase, domain 1"/>
    <property type="match status" value="1"/>
</dbReference>
<dbReference type="FunFam" id="3.40.640.10:FF:000010">
    <property type="entry name" value="Phosphoserine aminotransferase"/>
    <property type="match status" value="1"/>
</dbReference>
<evidence type="ECO:0000256" key="7">
    <source>
        <dbReference type="ARBA" id="ARBA00022898"/>
    </source>
</evidence>
<name>A0A9Y2ESG7_9FIRM</name>
<dbReference type="Pfam" id="PF00266">
    <property type="entry name" value="Aminotran_5"/>
    <property type="match status" value="1"/>
</dbReference>
<dbReference type="InterPro" id="IPR015421">
    <property type="entry name" value="PyrdxlP-dep_Trfase_major"/>
</dbReference>
<comment type="similarity">
    <text evidence="3 11">Belongs to the class-V pyridoxal-phosphate-dependent aminotransferase family. SerC subfamily.</text>
</comment>
<feature type="binding site" evidence="11">
    <location>
        <begin position="238"/>
        <end position="239"/>
    </location>
    <ligand>
        <name>pyridoxal 5'-phosphate</name>
        <dbReference type="ChEBI" id="CHEBI:597326"/>
    </ligand>
</feature>
<comment type="function">
    <text evidence="1 11">Catalyzes the reversible conversion of 3-phosphohydroxypyruvate to phosphoserine and of 3-hydroxy-2-oxo-4-phosphonooxybutanoate to phosphohydroxythreonine.</text>
</comment>
<comment type="subcellular location">
    <subcellularLocation>
        <location evidence="11">Cytoplasm</location>
    </subcellularLocation>
</comment>
<dbReference type="InterPro" id="IPR015424">
    <property type="entry name" value="PyrdxlP-dep_Trfase"/>
</dbReference>
<evidence type="ECO:0000256" key="5">
    <source>
        <dbReference type="ARBA" id="ARBA00022605"/>
    </source>
</evidence>
<evidence type="ECO:0000259" key="12">
    <source>
        <dbReference type="Pfam" id="PF00266"/>
    </source>
</evidence>
<protein>
    <recommendedName>
        <fullName evidence="11">Phosphoserine aminotransferase</fullName>
        <ecNumber evidence="11">2.6.1.52</ecNumber>
    </recommendedName>
    <alternativeName>
        <fullName evidence="11">Phosphohydroxythreonine aminotransferase</fullName>
        <shortName evidence="11">PSAT</shortName>
    </alternativeName>
</protein>
<comment type="catalytic activity">
    <reaction evidence="10 11">
        <text>O-phospho-L-serine + 2-oxoglutarate = 3-phosphooxypyruvate + L-glutamate</text>
        <dbReference type="Rhea" id="RHEA:14329"/>
        <dbReference type="ChEBI" id="CHEBI:16810"/>
        <dbReference type="ChEBI" id="CHEBI:18110"/>
        <dbReference type="ChEBI" id="CHEBI:29985"/>
        <dbReference type="ChEBI" id="CHEBI:57524"/>
        <dbReference type="EC" id="2.6.1.52"/>
    </reaction>
</comment>
<comment type="subunit">
    <text evidence="11">Homodimer.</text>
</comment>
<evidence type="ECO:0000256" key="6">
    <source>
        <dbReference type="ARBA" id="ARBA00022679"/>
    </source>
</evidence>
<reference evidence="13" key="1">
    <citation type="submission" date="2023-03" db="EMBL/GenBank/DDBJ databases">
        <title>Selenobaculum gbiensis gen. nov. sp. nov., a new bacterium isolated from the gut microbiota of IBD patient.</title>
        <authorList>
            <person name="Yeo S."/>
            <person name="Park H."/>
            <person name="Huh C.S."/>
        </authorList>
    </citation>
    <scope>NUCLEOTIDE SEQUENCE</scope>
    <source>
        <strain evidence="13">ICN-92133</strain>
    </source>
</reference>
<dbReference type="Proteomes" id="UP001243623">
    <property type="component" value="Chromosome"/>
</dbReference>
<dbReference type="AlphaFoldDB" id="A0A9Y2ESG7"/>
<evidence type="ECO:0000313" key="14">
    <source>
        <dbReference type="Proteomes" id="UP001243623"/>
    </source>
</evidence>
<dbReference type="PIRSF" id="PIRSF000525">
    <property type="entry name" value="SerC"/>
    <property type="match status" value="1"/>
</dbReference>
<evidence type="ECO:0000256" key="11">
    <source>
        <dbReference type="HAMAP-Rule" id="MF_00160"/>
    </source>
</evidence>